<protein>
    <recommendedName>
        <fullName evidence="3">C-type lectin domain-containing protein</fullName>
    </recommendedName>
</protein>
<gene>
    <name evidence="4" type="ORF">ABMA28_014477</name>
</gene>
<evidence type="ECO:0000259" key="3">
    <source>
        <dbReference type="PROSITE" id="PS50041"/>
    </source>
</evidence>
<proteinExistence type="predicted"/>
<accession>A0ABD0TH03</accession>
<dbReference type="CDD" id="cd00037">
    <property type="entry name" value="CLECT"/>
    <property type="match status" value="1"/>
</dbReference>
<dbReference type="PANTHER" id="PTHR22803">
    <property type="entry name" value="MANNOSE, PHOSPHOLIPASE, LECTIN RECEPTOR RELATED"/>
    <property type="match status" value="1"/>
</dbReference>
<dbReference type="AlphaFoldDB" id="A0ABD0TH03"/>
<evidence type="ECO:0000256" key="1">
    <source>
        <dbReference type="ARBA" id="ARBA00023157"/>
    </source>
</evidence>
<feature type="signal peptide" evidence="2">
    <location>
        <begin position="1"/>
        <end position="20"/>
    </location>
</feature>
<dbReference type="InterPro" id="IPR016187">
    <property type="entry name" value="CTDL_fold"/>
</dbReference>
<feature type="domain" description="C-type lectin" evidence="3">
    <location>
        <begin position="169"/>
        <end position="299"/>
    </location>
</feature>
<organism evidence="4 5">
    <name type="scientific">Loxostege sticticalis</name>
    <name type="common">Beet webworm moth</name>
    <dbReference type="NCBI Taxonomy" id="481309"/>
    <lineage>
        <taxon>Eukaryota</taxon>
        <taxon>Metazoa</taxon>
        <taxon>Ecdysozoa</taxon>
        <taxon>Arthropoda</taxon>
        <taxon>Hexapoda</taxon>
        <taxon>Insecta</taxon>
        <taxon>Pterygota</taxon>
        <taxon>Neoptera</taxon>
        <taxon>Endopterygota</taxon>
        <taxon>Lepidoptera</taxon>
        <taxon>Glossata</taxon>
        <taxon>Ditrysia</taxon>
        <taxon>Pyraloidea</taxon>
        <taxon>Crambidae</taxon>
        <taxon>Pyraustinae</taxon>
        <taxon>Loxostege</taxon>
    </lineage>
</organism>
<dbReference type="SUPFAM" id="SSF56436">
    <property type="entry name" value="C-type lectin-like"/>
    <property type="match status" value="2"/>
</dbReference>
<sequence length="304" mass="34602">MARFLLLVCYLFSATTLISTDKVYRTDYEYNKYTDAFYKLHIENARPIEAERFCAAEGAALMLPASHQDIVQFHGMFKKFPDLEGYAWVASDGQTHESAEEHPIIDLQIHSEEFIPSWHRECEVMTREGEVESMDCFRSLPFICKVEAKDAPYNKECKVYGRDFQKPPLATSCYKIPTVAYTWNQAFAECAAEGAHLVVLNSKAEHDLVQALMNTAPRIPDTQASWFFHAGFRAQPATNGTERIWKTIFGETLEQAGYSTWADNEPNNALQNENCGTLFKNDGKLNDVDCTHRYAFICEKEVAA</sequence>
<dbReference type="InterPro" id="IPR016186">
    <property type="entry name" value="C-type_lectin-like/link_sf"/>
</dbReference>
<dbReference type="InterPro" id="IPR018378">
    <property type="entry name" value="C-type_lectin_CS"/>
</dbReference>
<evidence type="ECO:0000313" key="4">
    <source>
        <dbReference type="EMBL" id="KAL0842356.1"/>
    </source>
</evidence>
<dbReference type="InterPro" id="IPR050111">
    <property type="entry name" value="C-type_lectin/snaclec_domain"/>
</dbReference>
<name>A0ABD0TH03_LOXSC</name>
<comment type="caution">
    <text evidence="4">The sequence shown here is derived from an EMBL/GenBank/DDBJ whole genome shotgun (WGS) entry which is preliminary data.</text>
</comment>
<keyword evidence="1" id="KW-1015">Disulfide bond</keyword>
<dbReference type="SMART" id="SM00034">
    <property type="entry name" value="CLECT"/>
    <property type="match status" value="1"/>
</dbReference>
<feature type="chain" id="PRO_5044896957" description="C-type lectin domain-containing protein" evidence="2">
    <location>
        <begin position="21"/>
        <end position="304"/>
    </location>
</feature>
<evidence type="ECO:0000313" key="5">
    <source>
        <dbReference type="Proteomes" id="UP001549921"/>
    </source>
</evidence>
<dbReference type="PROSITE" id="PS50041">
    <property type="entry name" value="C_TYPE_LECTIN_2"/>
    <property type="match status" value="1"/>
</dbReference>
<dbReference type="Proteomes" id="UP001549921">
    <property type="component" value="Unassembled WGS sequence"/>
</dbReference>
<dbReference type="PROSITE" id="PS00615">
    <property type="entry name" value="C_TYPE_LECTIN_1"/>
    <property type="match status" value="1"/>
</dbReference>
<dbReference type="Gene3D" id="3.10.100.10">
    <property type="entry name" value="Mannose-Binding Protein A, subunit A"/>
    <property type="match status" value="2"/>
</dbReference>
<evidence type="ECO:0000256" key="2">
    <source>
        <dbReference type="SAM" id="SignalP"/>
    </source>
</evidence>
<reference evidence="4 5" key="1">
    <citation type="submission" date="2024-06" db="EMBL/GenBank/DDBJ databases">
        <title>A chromosome-level genome assembly of beet webworm, Loxostege sticticalis.</title>
        <authorList>
            <person name="Zhang Y."/>
        </authorList>
    </citation>
    <scope>NUCLEOTIDE SEQUENCE [LARGE SCALE GENOMIC DNA]</scope>
    <source>
        <strain evidence="4">AQ028</strain>
        <tissue evidence="4">Male pupae</tissue>
    </source>
</reference>
<dbReference type="EMBL" id="JBEDNZ010000005">
    <property type="protein sequence ID" value="KAL0842356.1"/>
    <property type="molecule type" value="Genomic_DNA"/>
</dbReference>
<keyword evidence="2" id="KW-0732">Signal</keyword>
<dbReference type="InterPro" id="IPR001304">
    <property type="entry name" value="C-type_lectin-like"/>
</dbReference>
<dbReference type="Pfam" id="PF00059">
    <property type="entry name" value="Lectin_C"/>
    <property type="match status" value="1"/>
</dbReference>